<evidence type="ECO:0000313" key="2">
    <source>
        <dbReference type="EMBL" id="KAE8330069.1"/>
    </source>
</evidence>
<sequence>MTTRAAELLGVVVSFLVLALGTVALRCYVRIRIKRGFGLDDGLAVGALVNCSSLTRVLYTTYGTHPRSTILIRIYSRFFSSFQHVHYLRGFGLAVLGIPGRN</sequence>
<dbReference type="EMBL" id="ML741775">
    <property type="protein sequence ID" value="KAE8330069.1"/>
    <property type="molecule type" value="Genomic_DNA"/>
</dbReference>
<organism evidence="2 3">
    <name type="scientific">Aspergillus sergii</name>
    <dbReference type="NCBI Taxonomy" id="1034303"/>
    <lineage>
        <taxon>Eukaryota</taxon>
        <taxon>Fungi</taxon>
        <taxon>Dikarya</taxon>
        <taxon>Ascomycota</taxon>
        <taxon>Pezizomycotina</taxon>
        <taxon>Eurotiomycetes</taxon>
        <taxon>Eurotiomycetidae</taxon>
        <taxon>Eurotiales</taxon>
        <taxon>Aspergillaceae</taxon>
        <taxon>Aspergillus</taxon>
        <taxon>Aspergillus subgen. Circumdati</taxon>
    </lineage>
</organism>
<reference evidence="3" key="1">
    <citation type="submission" date="2019-04" db="EMBL/GenBank/DDBJ databases">
        <title>Friends and foes A comparative genomics studyof 23 Aspergillus species from section Flavi.</title>
        <authorList>
            <consortium name="DOE Joint Genome Institute"/>
            <person name="Kjaerbolling I."/>
            <person name="Vesth T."/>
            <person name="Frisvad J.C."/>
            <person name="Nybo J.L."/>
            <person name="Theobald S."/>
            <person name="Kildgaard S."/>
            <person name="Isbrandt T."/>
            <person name="Kuo A."/>
            <person name="Sato A."/>
            <person name="Lyhne E.K."/>
            <person name="Kogle M.E."/>
            <person name="Wiebenga A."/>
            <person name="Kun R.S."/>
            <person name="Lubbers R.J."/>
            <person name="Makela M.R."/>
            <person name="Barry K."/>
            <person name="Chovatia M."/>
            <person name="Clum A."/>
            <person name="Daum C."/>
            <person name="Haridas S."/>
            <person name="He G."/>
            <person name="LaButti K."/>
            <person name="Lipzen A."/>
            <person name="Mondo S."/>
            <person name="Riley R."/>
            <person name="Salamov A."/>
            <person name="Simmons B.A."/>
            <person name="Magnuson J.K."/>
            <person name="Henrissat B."/>
            <person name="Mortensen U.H."/>
            <person name="Larsen T.O."/>
            <person name="Devries R.P."/>
            <person name="Grigoriev I.V."/>
            <person name="Machida M."/>
            <person name="Baker S.E."/>
            <person name="Andersen M.R."/>
        </authorList>
    </citation>
    <scope>NUCLEOTIDE SEQUENCE [LARGE SCALE GENOMIC DNA]</scope>
    <source>
        <strain evidence="3">CBS 130017</strain>
    </source>
</reference>
<keyword evidence="1" id="KW-1133">Transmembrane helix</keyword>
<gene>
    <name evidence="2" type="ORF">BDV39DRAFT_170645</name>
</gene>
<dbReference type="AlphaFoldDB" id="A0A5N6XD67"/>
<dbReference type="Proteomes" id="UP000325945">
    <property type="component" value="Unassembled WGS sequence"/>
</dbReference>
<name>A0A5N6XD67_9EURO</name>
<protein>
    <submittedName>
        <fullName evidence="2">Uncharacterized protein</fullName>
    </submittedName>
</protein>
<proteinExistence type="predicted"/>
<feature type="transmembrane region" description="Helical" evidence="1">
    <location>
        <begin position="6"/>
        <end position="29"/>
    </location>
</feature>
<evidence type="ECO:0000256" key="1">
    <source>
        <dbReference type="SAM" id="Phobius"/>
    </source>
</evidence>
<keyword evidence="3" id="KW-1185">Reference proteome</keyword>
<accession>A0A5N6XD67</accession>
<evidence type="ECO:0000313" key="3">
    <source>
        <dbReference type="Proteomes" id="UP000325945"/>
    </source>
</evidence>
<keyword evidence="1" id="KW-0812">Transmembrane</keyword>
<keyword evidence="1" id="KW-0472">Membrane</keyword>